<dbReference type="Proteomes" id="UP000700732">
    <property type="component" value="Unassembled WGS sequence"/>
</dbReference>
<gene>
    <name evidence="2" type="ORF">FH603_2344</name>
</gene>
<protein>
    <submittedName>
        <fullName evidence="2">Uncharacterized protein</fullName>
    </submittedName>
</protein>
<evidence type="ECO:0000313" key="2">
    <source>
        <dbReference type="EMBL" id="MBC3791836.1"/>
    </source>
</evidence>
<reference evidence="2 3" key="1">
    <citation type="submission" date="2019-06" db="EMBL/GenBank/DDBJ databases">
        <title>Spirosoma utsteinense sp. nov. isolated from Antarctic ice-free soils.</title>
        <authorList>
            <person name="Tahon G."/>
        </authorList>
    </citation>
    <scope>NUCLEOTIDE SEQUENCE [LARGE SCALE GENOMIC DNA]</scope>
    <source>
        <strain evidence="2 3">LMG 31447</strain>
    </source>
</reference>
<proteinExistence type="predicted"/>
<evidence type="ECO:0000256" key="1">
    <source>
        <dbReference type="SAM" id="Phobius"/>
    </source>
</evidence>
<evidence type="ECO:0000313" key="3">
    <source>
        <dbReference type="Proteomes" id="UP000700732"/>
    </source>
</evidence>
<keyword evidence="1" id="KW-1133">Transmembrane helix</keyword>
<dbReference type="RefSeq" id="WP_262891273.1">
    <property type="nucleotide sequence ID" value="NZ_VFIA01000012.1"/>
</dbReference>
<organism evidence="2 3">
    <name type="scientific">Spirosoma utsteinense</name>
    <dbReference type="NCBI Taxonomy" id="2585773"/>
    <lineage>
        <taxon>Bacteria</taxon>
        <taxon>Pseudomonadati</taxon>
        <taxon>Bacteroidota</taxon>
        <taxon>Cytophagia</taxon>
        <taxon>Cytophagales</taxon>
        <taxon>Cytophagaceae</taxon>
        <taxon>Spirosoma</taxon>
    </lineage>
</organism>
<keyword evidence="1" id="KW-0472">Membrane</keyword>
<name>A0ABR6W5G9_9BACT</name>
<feature type="transmembrane region" description="Helical" evidence="1">
    <location>
        <begin position="18"/>
        <end position="37"/>
    </location>
</feature>
<accession>A0ABR6W5G9</accession>
<comment type="caution">
    <text evidence="2">The sequence shown here is derived from an EMBL/GenBank/DDBJ whole genome shotgun (WGS) entry which is preliminary data.</text>
</comment>
<dbReference type="EMBL" id="VFIA01000012">
    <property type="protein sequence ID" value="MBC3791836.1"/>
    <property type="molecule type" value="Genomic_DNA"/>
</dbReference>
<keyword evidence="1" id="KW-0812">Transmembrane</keyword>
<keyword evidence="3" id="KW-1185">Reference proteome</keyword>
<sequence length="41" mass="4700">MPENPSGLPSFIRSWRQLYAIVLGCLVAEIGLFYALMRWLS</sequence>